<evidence type="ECO:0000256" key="7">
    <source>
        <dbReference type="ARBA" id="ARBA00022691"/>
    </source>
</evidence>
<dbReference type="PANTHER" id="PTHR11579">
    <property type="entry name" value="PROTEIN-L-ISOASPARTATE O-METHYLTRANSFERASE"/>
    <property type="match status" value="1"/>
</dbReference>
<keyword evidence="4" id="KW-0963">Cytoplasm</keyword>
<gene>
    <name evidence="8" type="ORF">BSTOLATCC_MIC33138</name>
</gene>
<comment type="subcellular location">
    <subcellularLocation>
        <location evidence="1">Cytoplasm</location>
    </subcellularLocation>
</comment>
<evidence type="ECO:0000256" key="6">
    <source>
        <dbReference type="ARBA" id="ARBA00022679"/>
    </source>
</evidence>
<dbReference type="GO" id="GO:0032259">
    <property type="term" value="P:methylation"/>
    <property type="evidence" value="ECO:0007669"/>
    <property type="project" value="UniProtKB-KW"/>
</dbReference>
<comment type="similarity">
    <text evidence="2">Belongs to the methyltransferase superfamily. L-isoaspartyl/D-aspartyl protein methyltransferase family.</text>
</comment>
<accession>A0AAU9JDT7</accession>
<dbReference type="Pfam" id="PF01135">
    <property type="entry name" value="PCMT"/>
    <property type="match status" value="1"/>
</dbReference>
<dbReference type="FunFam" id="3.40.50.150:FF:000027">
    <property type="entry name" value="Protein-L-isoaspartate O-methyltransferase"/>
    <property type="match status" value="1"/>
</dbReference>
<comment type="caution">
    <text evidence="8">The sequence shown here is derived from an EMBL/GenBank/DDBJ whole genome shotgun (WGS) entry which is preliminary data.</text>
</comment>
<dbReference type="NCBIfam" id="TIGR00080">
    <property type="entry name" value="pimt"/>
    <property type="match status" value="1"/>
</dbReference>
<dbReference type="PANTHER" id="PTHR11579:SF0">
    <property type="entry name" value="PROTEIN-L-ISOASPARTATE(D-ASPARTATE) O-METHYLTRANSFERASE"/>
    <property type="match status" value="1"/>
</dbReference>
<reference evidence="8" key="1">
    <citation type="submission" date="2021-09" db="EMBL/GenBank/DDBJ databases">
        <authorList>
            <consortium name="AG Swart"/>
            <person name="Singh M."/>
            <person name="Singh A."/>
            <person name="Seah K."/>
            <person name="Emmerich C."/>
        </authorList>
    </citation>
    <scope>NUCLEOTIDE SEQUENCE</scope>
    <source>
        <strain evidence="8">ATCC30299</strain>
    </source>
</reference>
<organism evidence="8 9">
    <name type="scientific">Blepharisma stoltei</name>
    <dbReference type="NCBI Taxonomy" id="1481888"/>
    <lineage>
        <taxon>Eukaryota</taxon>
        <taxon>Sar</taxon>
        <taxon>Alveolata</taxon>
        <taxon>Ciliophora</taxon>
        <taxon>Postciliodesmatophora</taxon>
        <taxon>Heterotrichea</taxon>
        <taxon>Heterotrichida</taxon>
        <taxon>Blepharismidae</taxon>
        <taxon>Blepharisma</taxon>
    </lineage>
</organism>
<evidence type="ECO:0000256" key="5">
    <source>
        <dbReference type="ARBA" id="ARBA00022603"/>
    </source>
</evidence>
<dbReference type="EC" id="2.1.1.77" evidence="3"/>
<dbReference type="Proteomes" id="UP001162131">
    <property type="component" value="Unassembled WGS sequence"/>
</dbReference>
<dbReference type="GO" id="GO:0005737">
    <property type="term" value="C:cytoplasm"/>
    <property type="evidence" value="ECO:0007669"/>
    <property type="project" value="UniProtKB-SubCell"/>
</dbReference>
<evidence type="ECO:0000313" key="9">
    <source>
        <dbReference type="Proteomes" id="UP001162131"/>
    </source>
</evidence>
<keyword evidence="7" id="KW-0949">S-adenosyl-L-methionine</keyword>
<sequence>MNIIIKRMRSQIDPRNNRLVQKLIDDGVIKSSQVTETMRSIDRGLFIKKADESIYFDSPHSIGYCATISAPHMHAYALEWLKDYLTPYSHVLDIGSGSGYLTLCMSAMMGFTGKVIGVDHIDKIVEDSIQNIRRSHSEVLSSGAIEMYTADGRNGYPLYAPYKAIHVGAASDGIPQALLDQLDVDGRMVIPVGLPGSTQQINIIDKEKNGKVRIRQALAVSYIPLCEREKQWPRSM</sequence>
<dbReference type="AlphaFoldDB" id="A0AAU9JDT7"/>
<dbReference type="SUPFAM" id="SSF53335">
    <property type="entry name" value="S-adenosyl-L-methionine-dependent methyltransferases"/>
    <property type="match status" value="1"/>
</dbReference>
<evidence type="ECO:0000256" key="3">
    <source>
        <dbReference type="ARBA" id="ARBA00011890"/>
    </source>
</evidence>
<dbReference type="InterPro" id="IPR029063">
    <property type="entry name" value="SAM-dependent_MTases_sf"/>
</dbReference>
<keyword evidence="9" id="KW-1185">Reference proteome</keyword>
<dbReference type="Gene3D" id="3.40.50.150">
    <property type="entry name" value="Vaccinia Virus protein VP39"/>
    <property type="match status" value="1"/>
</dbReference>
<evidence type="ECO:0000256" key="4">
    <source>
        <dbReference type="ARBA" id="ARBA00022490"/>
    </source>
</evidence>
<dbReference type="EMBL" id="CAJZBQ010000033">
    <property type="protein sequence ID" value="CAG9323237.1"/>
    <property type="molecule type" value="Genomic_DNA"/>
</dbReference>
<dbReference type="GO" id="GO:0004719">
    <property type="term" value="F:protein-L-isoaspartate (D-aspartate) O-methyltransferase activity"/>
    <property type="evidence" value="ECO:0007669"/>
    <property type="project" value="UniProtKB-EC"/>
</dbReference>
<proteinExistence type="inferred from homology"/>
<evidence type="ECO:0000313" key="8">
    <source>
        <dbReference type="EMBL" id="CAG9323237.1"/>
    </source>
</evidence>
<evidence type="ECO:0000256" key="1">
    <source>
        <dbReference type="ARBA" id="ARBA00004496"/>
    </source>
</evidence>
<evidence type="ECO:0000256" key="2">
    <source>
        <dbReference type="ARBA" id="ARBA00005369"/>
    </source>
</evidence>
<keyword evidence="5" id="KW-0489">Methyltransferase</keyword>
<name>A0AAU9JDT7_9CILI</name>
<dbReference type="InterPro" id="IPR000682">
    <property type="entry name" value="PCMT"/>
</dbReference>
<keyword evidence="6" id="KW-0808">Transferase</keyword>
<protein>
    <recommendedName>
        <fullName evidence="3">protein-L-isoaspartate(D-aspartate) O-methyltransferase</fullName>
        <ecNumber evidence="3">2.1.1.77</ecNumber>
    </recommendedName>
</protein>